<evidence type="ECO:0000313" key="8">
    <source>
        <dbReference type="Proteomes" id="UP001327093"/>
    </source>
</evidence>
<keyword evidence="6" id="KW-0479">Metal-binding</keyword>
<proteinExistence type="inferred from homology"/>
<protein>
    <recommendedName>
        <fullName evidence="6">Endonuclease V</fullName>
        <ecNumber evidence="6">3.1.21.7</ecNumber>
    </recommendedName>
    <alternativeName>
        <fullName evidence="6">Deoxyinosine 3'endonuclease</fullName>
    </alternativeName>
    <alternativeName>
        <fullName evidence="6">Deoxyribonuclease V</fullName>
        <shortName evidence="6">DNase V</shortName>
    </alternativeName>
</protein>
<dbReference type="CDD" id="cd06559">
    <property type="entry name" value="Endonuclease_V"/>
    <property type="match status" value="1"/>
</dbReference>
<dbReference type="EMBL" id="JAWLNX010000006">
    <property type="protein sequence ID" value="MEB3368000.1"/>
    <property type="molecule type" value="Genomic_DNA"/>
</dbReference>
<accession>A0ABU6A916</accession>
<gene>
    <name evidence="6" type="primary">nfi</name>
    <name evidence="7" type="ORF">R4I43_11345</name>
</gene>
<evidence type="ECO:0000256" key="4">
    <source>
        <dbReference type="ARBA" id="ARBA00022759"/>
    </source>
</evidence>
<comment type="subcellular location">
    <subcellularLocation>
        <location evidence="1 6">Cytoplasm</location>
    </subcellularLocation>
</comment>
<dbReference type="PANTHER" id="PTHR28511">
    <property type="entry name" value="ENDONUCLEASE V"/>
    <property type="match status" value="1"/>
</dbReference>
<dbReference type="Proteomes" id="UP001327093">
    <property type="component" value="Unassembled WGS sequence"/>
</dbReference>
<keyword evidence="2 6" id="KW-0963">Cytoplasm</keyword>
<dbReference type="Gene3D" id="3.30.2170.10">
    <property type="entry name" value="archaeoglobus fulgidus dsm 4304 superfamily"/>
    <property type="match status" value="1"/>
</dbReference>
<evidence type="ECO:0000256" key="5">
    <source>
        <dbReference type="ARBA" id="ARBA00022801"/>
    </source>
</evidence>
<reference evidence="7 8" key="1">
    <citation type="submission" date="2023-10" db="EMBL/GenBank/DDBJ databases">
        <title>Saccharopolyspora sp. nov., isolated from mangrove soil.</title>
        <authorList>
            <person name="Lu Y."/>
            <person name="Liu W."/>
        </authorList>
    </citation>
    <scope>NUCLEOTIDE SEQUENCE [LARGE SCALE GENOMIC DNA]</scope>
    <source>
        <strain evidence="7 8">S2-29</strain>
    </source>
</reference>
<feature type="binding site" evidence="6">
    <location>
        <position position="43"/>
    </location>
    <ligand>
        <name>Mg(2+)</name>
        <dbReference type="ChEBI" id="CHEBI:18420"/>
    </ligand>
</feature>
<dbReference type="EC" id="3.1.21.7" evidence="6"/>
<evidence type="ECO:0000256" key="2">
    <source>
        <dbReference type="ARBA" id="ARBA00022490"/>
    </source>
</evidence>
<dbReference type="PANTHER" id="PTHR28511:SF1">
    <property type="entry name" value="ENDONUCLEASE V"/>
    <property type="match status" value="1"/>
</dbReference>
<evidence type="ECO:0000256" key="6">
    <source>
        <dbReference type="HAMAP-Rule" id="MF_00801"/>
    </source>
</evidence>
<comment type="similarity">
    <text evidence="6">Belongs to the endonuclease V family.</text>
</comment>
<comment type="catalytic activity">
    <reaction evidence="6">
        <text>Endonucleolytic cleavage at apurinic or apyrimidinic sites to products with a 5'-phosphate.</text>
        <dbReference type="EC" id="3.1.21.7"/>
    </reaction>
</comment>
<dbReference type="HAMAP" id="MF_00801">
    <property type="entry name" value="Endonuclease_5"/>
    <property type="match status" value="1"/>
</dbReference>
<keyword evidence="5 6" id="KW-0378">Hydrolase</keyword>
<organism evidence="7 8">
    <name type="scientific">Saccharopolyspora mangrovi</name>
    <dbReference type="NCBI Taxonomy" id="3082379"/>
    <lineage>
        <taxon>Bacteria</taxon>
        <taxon>Bacillati</taxon>
        <taxon>Actinomycetota</taxon>
        <taxon>Actinomycetes</taxon>
        <taxon>Pseudonocardiales</taxon>
        <taxon>Pseudonocardiaceae</taxon>
        <taxon>Saccharopolyspora</taxon>
    </lineage>
</organism>
<keyword evidence="8" id="KW-1185">Reference proteome</keyword>
<comment type="caution">
    <text evidence="7">The sequence shown here is derived from an EMBL/GenBank/DDBJ whole genome shotgun (WGS) entry which is preliminary data.</text>
</comment>
<sequence length="220" mass="24126">MITVRDLHPWPSTEAEAEAVQRRLRPLVRVEEPAEIRTAAGLDVAYREDSDELVAAVTVLDVATLSVVDSAVVRDRARFPYVPGLFAFREAPPLLTALQRLAVTPDVLVCDGQGVAHPRRFGLACHLGLLTDLPSIGVGKTPMTRFDPPGEHRGDWTPLEVDGEEVGRALRTRTGVKPVFVSVGHRCTLQAACDLVLRLTPKYRLPETTRTADHLGRQST</sequence>
<name>A0ABU6A916_9PSEU</name>
<evidence type="ECO:0000256" key="1">
    <source>
        <dbReference type="ARBA" id="ARBA00004496"/>
    </source>
</evidence>
<keyword evidence="6" id="KW-0460">Magnesium</keyword>
<keyword evidence="6" id="KW-0227">DNA damage</keyword>
<comment type="cofactor">
    <cofactor evidence="6">
        <name>Mg(2+)</name>
        <dbReference type="ChEBI" id="CHEBI:18420"/>
    </cofactor>
</comment>
<keyword evidence="3 6" id="KW-0540">Nuclease</keyword>
<dbReference type="GO" id="GO:0004519">
    <property type="term" value="F:endonuclease activity"/>
    <property type="evidence" value="ECO:0007669"/>
    <property type="project" value="UniProtKB-KW"/>
</dbReference>
<dbReference type="InterPro" id="IPR007581">
    <property type="entry name" value="Endonuclease-V"/>
</dbReference>
<evidence type="ECO:0000256" key="3">
    <source>
        <dbReference type="ARBA" id="ARBA00022722"/>
    </source>
</evidence>
<keyword evidence="6" id="KW-0234">DNA repair</keyword>
<evidence type="ECO:0000313" key="7">
    <source>
        <dbReference type="EMBL" id="MEB3368000.1"/>
    </source>
</evidence>
<comment type="function">
    <text evidence="6">DNA repair enzyme involved in the repair of deaminated bases. Selectively cleaves double-stranded DNA at the second phosphodiester bond 3' to a deoxyinosine leaving behind the intact lesion on the nicked DNA.</text>
</comment>
<feature type="binding site" evidence="6">
    <location>
        <position position="111"/>
    </location>
    <ligand>
        <name>Mg(2+)</name>
        <dbReference type="ChEBI" id="CHEBI:18420"/>
    </ligand>
</feature>
<dbReference type="Pfam" id="PF04493">
    <property type="entry name" value="Endonuclease_5"/>
    <property type="match status" value="1"/>
</dbReference>
<feature type="site" description="Interaction with target DNA" evidence="6">
    <location>
        <position position="81"/>
    </location>
</feature>
<keyword evidence="4 6" id="KW-0255">Endonuclease</keyword>